<keyword evidence="5" id="KW-0732">Signal</keyword>
<dbReference type="GO" id="GO:0006508">
    <property type="term" value="P:proteolysis"/>
    <property type="evidence" value="ECO:0007669"/>
    <property type="project" value="UniProtKB-KW"/>
</dbReference>
<dbReference type="InterPro" id="IPR051202">
    <property type="entry name" value="Peptidase_C40"/>
</dbReference>
<sequence>MHASLFLICFSFFLSLGLPTESFASITPEKNVIEQRLEKPACSMSSFFNDVRQFFGVRYRWGGQTPEGFDCSGFVKFMYERVFSMRLPRTSIEMASIGEKVERDELRPGDLVFFNTRGKRINHVGIFIGNGTFIHASVSRGVTEDRLQQNYFAKRFVGAVRVIDNIIPAIPDFSTPSEEESNESAQHS</sequence>
<comment type="similarity">
    <text evidence="1">Belongs to the peptidase C40 family.</text>
</comment>
<evidence type="ECO:0000256" key="4">
    <source>
        <dbReference type="ARBA" id="ARBA00022807"/>
    </source>
</evidence>
<dbReference type="EMBL" id="CP001101">
    <property type="protein sequence ID" value="ACE03199.1"/>
    <property type="molecule type" value="Genomic_DNA"/>
</dbReference>
<keyword evidence="4" id="KW-0788">Thiol protease</keyword>
<dbReference type="PANTHER" id="PTHR47053">
    <property type="entry name" value="MUREIN DD-ENDOPEPTIDASE MEPH-RELATED"/>
    <property type="match status" value="1"/>
</dbReference>
<reference evidence="7" key="1">
    <citation type="submission" date="2008-06" db="EMBL/GenBank/DDBJ databases">
        <title>Complete sequence of Chlorobium phaeobacteroides BS1.</title>
        <authorList>
            <consortium name="US DOE Joint Genome Institute"/>
            <person name="Lucas S."/>
            <person name="Copeland A."/>
            <person name="Lapidus A."/>
            <person name="Glavina del Rio T."/>
            <person name="Dalin E."/>
            <person name="Tice H."/>
            <person name="Bruce D."/>
            <person name="Goodwin L."/>
            <person name="Pitluck S."/>
            <person name="Schmutz J."/>
            <person name="Larimer F."/>
            <person name="Land M."/>
            <person name="Hauser L."/>
            <person name="Kyrpides N."/>
            <person name="Ovchinnikova G."/>
            <person name="Li T."/>
            <person name="Liu Z."/>
            <person name="Zhao F."/>
            <person name="Overmann J."/>
            <person name="Bryant D.A."/>
            <person name="Richardson P."/>
        </authorList>
    </citation>
    <scope>NUCLEOTIDE SEQUENCE [LARGE SCALE GENOMIC DNA]</scope>
    <source>
        <strain evidence="7">BS1</strain>
    </source>
</reference>
<evidence type="ECO:0000313" key="7">
    <source>
        <dbReference type="EMBL" id="ACE03199.1"/>
    </source>
</evidence>
<accession>B3EKM1</accession>
<dbReference type="HOGENOM" id="CLU_016043_9_3_10"/>
<dbReference type="eggNOG" id="COG0791">
    <property type="taxonomic scope" value="Bacteria"/>
</dbReference>
<dbReference type="InterPro" id="IPR038765">
    <property type="entry name" value="Papain-like_cys_pep_sf"/>
</dbReference>
<dbReference type="InterPro" id="IPR000064">
    <property type="entry name" value="NLP_P60_dom"/>
</dbReference>
<dbReference type="STRING" id="331678.Cphamn1_0230"/>
<keyword evidence="2" id="KW-0645">Protease</keyword>
<evidence type="ECO:0000256" key="5">
    <source>
        <dbReference type="SAM" id="SignalP"/>
    </source>
</evidence>
<gene>
    <name evidence="7" type="ordered locus">Cphamn1_0230</name>
</gene>
<protein>
    <submittedName>
        <fullName evidence="7">NLP/P60 protein</fullName>
    </submittedName>
</protein>
<dbReference type="KEGG" id="cpb:Cphamn1_0230"/>
<evidence type="ECO:0000256" key="1">
    <source>
        <dbReference type="ARBA" id="ARBA00007074"/>
    </source>
</evidence>
<evidence type="ECO:0000256" key="2">
    <source>
        <dbReference type="ARBA" id="ARBA00022670"/>
    </source>
</evidence>
<feature type="signal peptide" evidence="5">
    <location>
        <begin position="1"/>
        <end position="24"/>
    </location>
</feature>
<evidence type="ECO:0000256" key="3">
    <source>
        <dbReference type="ARBA" id="ARBA00022801"/>
    </source>
</evidence>
<dbReference type="PANTHER" id="PTHR47053:SF1">
    <property type="entry name" value="MUREIN DD-ENDOPEPTIDASE MEPH-RELATED"/>
    <property type="match status" value="1"/>
</dbReference>
<dbReference type="MEROPS" id="C40.006"/>
<dbReference type="GO" id="GO:0008234">
    <property type="term" value="F:cysteine-type peptidase activity"/>
    <property type="evidence" value="ECO:0007669"/>
    <property type="project" value="UniProtKB-KW"/>
</dbReference>
<dbReference type="PROSITE" id="PS51935">
    <property type="entry name" value="NLPC_P60"/>
    <property type="match status" value="1"/>
</dbReference>
<dbReference type="Pfam" id="PF00877">
    <property type="entry name" value="NLPC_P60"/>
    <property type="match status" value="1"/>
</dbReference>
<evidence type="ECO:0000259" key="6">
    <source>
        <dbReference type="PROSITE" id="PS51935"/>
    </source>
</evidence>
<keyword evidence="3" id="KW-0378">Hydrolase</keyword>
<name>B3EKM1_CHLPB</name>
<feature type="domain" description="NlpC/P60" evidence="6">
    <location>
        <begin position="41"/>
        <end position="163"/>
    </location>
</feature>
<proteinExistence type="inferred from homology"/>
<feature type="chain" id="PRO_5002787922" evidence="5">
    <location>
        <begin position="25"/>
        <end position="188"/>
    </location>
</feature>
<dbReference type="AlphaFoldDB" id="B3EKM1"/>
<dbReference type="SUPFAM" id="SSF54001">
    <property type="entry name" value="Cysteine proteinases"/>
    <property type="match status" value="1"/>
</dbReference>
<organism evidence="7">
    <name type="scientific">Chlorobium phaeobacteroides (strain BS1)</name>
    <dbReference type="NCBI Taxonomy" id="331678"/>
    <lineage>
        <taxon>Bacteria</taxon>
        <taxon>Pseudomonadati</taxon>
        <taxon>Chlorobiota</taxon>
        <taxon>Chlorobiia</taxon>
        <taxon>Chlorobiales</taxon>
        <taxon>Chlorobiaceae</taxon>
        <taxon>Chlorobium/Pelodictyon group</taxon>
        <taxon>Chlorobium</taxon>
    </lineage>
</organism>
<dbReference type="Gene3D" id="3.90.1720.10">
    <property type="entry name" value="endopeptidase domain like (from Nostoc punctiforme)"/>
    <property type="match status" value="1"/>
</dbReference>